<dbReference type="PANTHER" id="PTHR11566:SF21">
    <property type="entry name" value="DYNAMIN RELATED PROTEIN 1, ISOFORM A"/>
    <property type="match status" value="1"/>
</dbReference>
<dbReference type="InterPro" id="IPR045063">
    <property type="entry name" value="Dynamin_N"/>
</dbReference>
<dbReference type="GO" id="GO:0005739">
    <property type="term" value="C:mitochondrion"/>
    <property type="evidence" value="ECO:0007669"/>
    <property type="project" value="TreeGrafter"/>
</dbReference>
<accession>A0A401U1K0</accession>
<feature type="domain" description="Dynamin-type G" evidence="1">
    <location>
        <begin position="1"/>
        <end position="55"/>
    </location>
</feature>
<gene>
    <name evidence="2" type="ORF">chiPu_0033223</name>
</gene>
<feature type="non-terminal residue" evidence="2">
    <location>
        <position position="55"/>
    </location>
</feature>
<dbReference type="SUPFAM" id="SSF52540">
    <property type="entry name" value="P-loop containing nucleoside triphosphate hydrolases"/>
    <property type="match status" value="1"/>
</dbReference>
<proteinExistence type="predicted"/>
<dbReference type="Pfam" id="PF00350">
    <property type="entry name" value="Dynamin_N"/>
    <property type="match status" value="1"/>
</dbReference>
<dbReference type="GO" id="GO:0016020">
    <property type="term" value="C:membrane"/>
    <property type="evidence" value="ECO:0007669"/>
    <property type="project" value="TreeGrafter"/>
</dbReference>
<protein>
    <recommendedName>
        <fullName evidence="1">Dynamin-type G domain-containing protein</fullName>
    </recommendedName>
</protein>
<dbReference type="PANTHER" id="PTHR11566">
    <property type="entry name" value="DYNAMIN"/>
    <property type="match status" value="1"/>
</dbReference>
<dbReference type="Gene3D" id="3.40.50.300">
    <property type="entry name" value="P-loop containing nucleotide triphosphate hydrolases"/>
    <property type="match status" value="1"/>
</dbReference>
<dbReference type="AlphaFoldDB" id="A0A401U1K0"/>
<organism evidence="2 3">
    <name type="scientific">Chiloscyllium punctatum</name>
    <name type="common">Brownbanded bambooshark</name>
    <name type="synonym">Hemiscyllium punctatum</name>
    <dbReference type="NCBI Taxonomy" id="137246"/>
    <lineage>
        <taxon>Eukaryota</taxon>
        <taxon>Metazoa</taxon>
        <taxon>Chordata</taxon>
        <taxon>Craniata</taxon>
        <taxon>Vertebrata</taxon>
        <taxon>Chondrichthyes</taxon>
        <taxon>Elasmobranchii</taxon>
        <taxon>Galeomorphii</taxon>
        <taxon>Galeoidea</taxon>
        <taxon>Orectolobiformes</taxon>
        <taxon>Hemiscylliidae</taxon>
        <taxon>Chiloscyllium</taxon>
    </lineage>
</organism>
<dbReference type="PROSITE" id="PS51718">
    <property type="entry name" value="G_DYNAMIN_2"/>
    <property type="match status" value="1"/>
</dbReference>
<dbReference type="OrthoDB" id="5061070at2759"/>
<dbReference type="EMBL" id="BEZZ01257597">
    <property type="protein sequence ID" value="GCC48759.1"/>
    <property type="molecule type" value="Genomic_DNA"/>
</dbReference>
<name>A0A401U1K0_CHIPU</name>
<comment type="caution">
    <text evidence="2">The sequence shown here is derived from an EMBL/GenBank/DDBJ whole genome shotgun (WGS) entry which is preliminary data.</text>
</comment>
<keyword evidence="3" id="KW-1185">Reference proteome</keyword>
<dbReference type="GO" id="GO:0016559">
    <property type="term" value="P:peroxisome fission"/>
    <property type="evidence" value="ECO:0007669"/>
    <property type="project" value="TreeGrafter"/>
</dbReference>
<dbReference type="InterPro" id="IPR030381">
    <property type="entry name" value="G_DYNAMIN_dom"/>
</dbReference>
<dbReference type="GO" id="GO:0003924">
    <property type="term" value="F:GTPase activity"/>
    <property type="evidence" value="ECO:0007669"/>
    <property type="project" value="TreeGrafter"/>
</dbReference>
<evidence type="ECO:0000259" key="1">
    <source>
        <dbReference type="PROSITE" id="PS51718"/>
    </source>
</evidence>
<dbReference type="Proteomes" id="UP000287033">
    <property type="component" value="Unassembled WGS sequence"/>
</dbReference>
<dbReference type="GO" id="GO:0006897">
    <property type="term" value="P:endocytosis"/>
    <property type="evidence" value="ECO:0007669"/>
    <property type="project" value="TreeGrafter"/>
</dbReference>
<dbReference type="InterPro" id="IPR022812">
    <property type="entry name" value="Dynamin"/>
</dbReference>
<reference evidence="2 3" key="1">
    <citation type="journal article" date="2018" name="Nat. Ecol. Evol.">
        <title>Shark genomes provide insights into elasmobranch evolution and the origin of vertebrates.</title>
        <authorList>
            <person name="Hara Y"/>
            <person name="Yamaguchi K"/>
            <person name="Onimaru K"/>
            <person name="Kadota M"/>
            <person name="Koyanagi M"/>
            <person name="Keeley SD"/>
            <person name="Tatsumi K"/>
            <person name="Tanaka K"/>
            <person name="Motone F"/>
            <person name="Kageyama Y"/>
            <person name="Nozu R"/>
            <person name="Adachi N"/>
            <person name="Nishimura O"/>
            <person name="Nakagawa R"/>
            <person name="Tanegashima C"/>
            <person name="Kiyatake I"/>
            <person name="Matsumoto R"/>
            <person name="Murakumo K"/>
            <person name="Nishida K"/>
            <person name="Terakita A"/>
            <person name="Kuratani S"/>
            <person name="Sato K"/>
            <person name="Hyodo S Kuraku.S."/>
        </authorList>
    </citation>
    <scope>NUCLEOTIDE SEQUENCE [LARGE SCALE GENOMIC DNA]</scope>
</reference>
<dbReference type="GO" id="GO:0008017">
    <property type="term" value="F:microtubule binding"/>
    <property type="evidence" value="ECO:0007669"/>
    <property type="project" value="TreeGrafter"/>
</dbReference>
<dbReference type="GO" id="GO:0005874">
    <property type="term" value="C:microtubule"/>
    <property type="evidence" value="ECO:0007669"/>
    <property type="project" value="TreeGrafter"/>
</dbReference>
<evidence type="ECO:0000313" key="2">
    <source>
        <dbReference type="EMBL" id="GCC48759.1"/>
    </source>
</evidence>
<dbReference type="STRING" id="137246.A0A401U1K0"/>
<dbReference type="GO" id="GO:0005525">
    <property type="term" value="F:GTP binding"/>
    <property type="evidence" value="ECO:0007669"/>
    <property type="project" value="InterPro"/>
</dbReference>
<evidence type="ECO:0000313" key="3">
    <source>
        <dbReference type="Proteomes" id="UP000287033"/>
    </source>
</evidence>
<dbReference type="GO" id="GO:0000266">
    <property type="term" value="P:mitochondrial fission"/>
    <property type="evidence" value="ECO:0007669"/>
    <property type="project" value="TreeGrafter"/>
</dbReference>
<sequence>LQVFTDFDEIRQEIESETERVTGVNKGISSEPIHLKIYSPSVLNLTLIDLPGLTK</sequence>
<dbReference type="InterPro" id="IPR027417">
    <property type="entry name" value="P-loop_NTPase"/>
</dbReference>
<feature type="non-terminal residue" evidence="2">
    <location>
        <position position="1"/>
    </location>
</feature>
<dbReference type="GO" id="GO:0048312">
    <property type="term" value="P:intracellular distribution of mitochondria"/>
    <property type="evidence" value="ECO:0007669"/>
    <property type="project" value="TreeGrafter"/>
</dbReference>